<keyword evidence="10" id="KW-1185">Reference proteome</keyword>
<evidence type="ECO:0000313" key="10">
    <source>
        <dbReference type="Proteomes" id="UP000268033"/>
    </source>
</evidence>
<dbReference type="Proteomes" id="UP000268033">
    <property type="component" value="Unassembled WGS sequence"/>
</dbReference>
<dbReference type="Gene3D" id="1.10.10.10">
    <property type="entry name" value="Winged helix-like DNA-binding domain superfamily/Winged helix DNA-binding domain"/>
    <property type="match status" value="3"/>
</dbReference>
<dbReference type="PANTHER" id="PTHR33602">
    <property type="entry name" value="REGULATORY PROTEIN RECX FAMILY PROTEIN"/>
    <property type="match status" value="1"/>
</dbReference>
<protein>
    <recommendedName>
        <fullName evidence="3 5">Regulatory protein RecX</fullName>
    </recommendedName>
</protein>
<dbReference type="HAMAP" id="MF_01114">
    <property type="entry name" value="RecX"/>
    <property type="match status" value="1"/>
</dbReference>
<name>A0A3N1PFC7_9GAMM</name>
<keyword evidence="4 5" id="KW-0963">Cytoplasm</keyword>
<dbReference type="InterPro" id="IPR053924">
    <property type="entry name" value="RecX_HTH_2nd"/>
</dbReference>
<comment type="subcellular location">
    <subcellularLocation>
        <location evidence="1 5">Cytoplasm</location>
    </subcellularLocation>
</comment>
<dbReference type="PANTHER" id="PTHR33602:SF1">
    <property type="entry name" value="REGULATORY PROTEIN RECX FAMILY PROTEIN"/>
    <property type="match status" value="1"/>
</dbReference>
<dbReference type="EMBL" id="RJUL01000005">
    <property type="protein sequence ID" value="ROQ25717.1"/>
    <property type="molecule type" value="Genomic_DNA"/>
</dbReference>
<dbReference type="InterPro" id="IPR036388">
    <property type="entry name" value="WH-like_DNA-bd_sf"/>
</dbReference>
<evidence type="ECO:0000256" key="3">
    <source>
        <dbReference type="ARBA" id="ARBA00018111"/>
    </source>
</evidence>
<evidence type="ECO:0000256" key="5">
    <source>
        <dbReference type="HAMAP-Rule" id="MF_01114"/>
    </source>
</evidence>
<dbReference type="STRING" id="584787.GCA_001247655_02777"/>
<dbReference type="InterPro" id="IPR003783">
    <property type="entry name" value="Regulatory_RecX"/>
</dbReference>
<dbReference type="InterPro" id="IPR053925">
    <property type="entry name" value="RecX_HTH_3rd"/>
</dbReference>
<comment type="caution">
    <text evidence="9">The sequence shown here is derived from an EMBL/GenBank/DDBJ whole genome shotgun (WGS) entry which is preliminary data.</text>
</comment>
<proteinExistence type="inferred from homology"/>
<accession>A0A3N1PFC7</accession>
<feature type="domain" description="RecX first three-helical" evidence="8">
    <location>
        <begin position="2"/>
        <end position="39"/>
    </location>
</feature>
<evidence type="ECO:0000256" key="1">
    <source>
        <dbReference type="ARBA" id="ARBA00004496"/>
    </source>
</evidence>
<dbReference type="Pfam" id="PF21981">
    <property type="entry name" value="RecX_HTH3"/>
    <property type="match status" value="1"/>
</dbReference>
<dbReference type="AlphaFoldDB" id="A0A3N1PFC7"/>
<dbReference type="RefSeq" id="WP_123421506.1">
    <property type="nucleotide sequence ID" value="NZ_RJUL01000005.1"/>
</dbReference>
<dbReference type="InterPro" id="IPR053926">
    <property type="entry name" value="RecX_HTH_1st"/>
</dbReference>
<dbReference type="GO" id="GO:0006282">
    <property type="term" value="P:regulation of DNA repair"/>
    <property type="evidence" value="ECO:0007669"/>
    <property type="project" value="UniProtKB-UniRule"/>
</dbReference>
<evidence type="ECO:0000259" key="7">
    <source>
        <dbReference type="Pfam" id="PF21981"/>
    </source>
</evidence>
<comment type="function">
    <text evidence="5">Modulates RecA activity.</text>
</comment>
<evidence type="ECO:0000256" key="2">
    <source>
        <dbReference type="ARBA" id="ARBA00009695"/>
    </source>
</evidence>
<feature type="domain" description="RecX third three-helical" evidence="7">
    <location>
        <begin position="92"/>
        <end position="137"/>
    </location>
</feature>
<feature type="domain" description="RecX second three-helical" evidence="6">
    <location>
        <begin position="47"/>
        <end position="86"/>
    </location>
</feature>
<evidence type="ECO:0000259" key="8">
    <source>
        <dbReference type="Pfam" id="PF21982"/>
    </source>
</evidence>
<gene>
    <name evidence="5" type="primary">recX</name>
    <name evidence="9" type="ORF">EDC28_10522</name>
</gene>
<sequence length="143" mass="16311">MQAAVRLLALREHSPRELADKLARRGFSSSEIQPLIDKLLAQGLLDHYRYAESAVRRLLQKGYGSQRIQAELFQKGIPDDIAKAVLADDQLDWFEQAQAAYNRRFRDAAITSPKDWAKRARYLSSRGFSPEQIRAVLAKVERA</sequence>
<evidence type="ECO:0000259" key="6">
    <source>
        <dbReference type="Pfam" id="PF02631"/>
    </source>
</evidence>
<evidence type="ECO:0000313" key="9">
    <source>
        <dbReference type="EMBL" id="ROQ25717.1"/>
    </source>
</evidence>
<organism evidence="9 10">
    <name type="scientific">Gallaecimonas pentaromativorans</name>
    <dbReference type="NCBI Taxonomy" id="584787"/>
    <lineage>
        <taxon>Bacteria</taxon>
        <taxon>Pseudomonadati</taxon>
        <taxon>Pseudomonadota</taxon>
        <taxon>Gammaproteobacteria</taxon>
        <taxon>Enterobacterales</taxon>
        <taxon>Gallaecimonadaceae</taxon>
        <taxon>Gallaecimonas</taxon>
    </lineage>
</organism>
<reference evidence="9 10" key="1">
    <citation type="submission" date="2018-11" db="EMBL/GenBank/DDBJ databases">
        <title>Genomic Encyclopedia of Type Strains, Phase IV (KMG-IV): sequencing the most valuable type-strain genomes for metagenomic binning, comparative biology and taxonomic classification.</title>
        <authorList>
            <person name="Goeker M."/>
        </authorList>
    </citation>
    <scope>NUCLEOTIDE SEQUENCE [LARGE SCALE GENOMIC DNA]</scope>
    <source>
        <strain evidence="9 10">DSM 21945</strain>
    </source>
</reference>
<dbReference type="Pfam" id="PF21982">
    <property type="entry name" value="RecX_HTH1"/>
    <property type="match status" value="1"/>
</dbReference>
<dbReference type="GO" id="GO:0005737">
    <property type="term" value="C:cytoplasm"/>
    <property type="evidence" value="ECO:0007669"/>
    <property type="project" value="UniProtKB-SubCell"/>
</dbReference>
<dbReference type="Pfam" id="PF02631">
    <property type="entry name" value="RecX_HTH2"/>
    <property type="match status" value="1"/>
</dbReference>
<evidence type="ECO:0000256" key="4">
    <source>
        <dbReference type="ARBA" id="ARBA00022490"/>
    </source>
</evidence>
<comment type="similarity">
    <text evidence="2 5">Belongs to the RecX family.</text>
</comment>